<comment type="caution">
    <text evidence="1">The sequence shown here is derived from an EMBL/GenBank/DDBJ whole genome shotgun (WGS) entry which is preliminary data.</text>
</comment>
<dbReference type="AlphaFoldDB" id="A0A8S1HQG0"/>
<dbReference type="Proteomes" id="UP000835052">
    <property type="component" value="Unassembled WGS sequence"/>
</dbReference>
<evidence type="ECO:0000313" key="2">
    <source>
        <dbReference type="Proteomes" id="UP000835052"/>
    </source>
</evidence>
<reference evidence="1" key="1">
    <citation type="submission" date="2020-10" db="EMBL/GenBank/DDBJ databases">
        <authorList>
            <person name="Kikuchi T."/>
        </authorList>
    </citation>
    <scope>NUCLEOTIDE SEQUENCE</scope>
    <source>
        <strain evidence="1">NKZ352</strain>
    </source>
</reference>
<organism evidence="1 2">
    <name type="scientific">Caenorhabditis auriculariae</name>
    <dbReference type="NCBI Taxonomy" id="2777116"/>
    <lineage>
        <taxon>Eukaryota</taxon>
        <taxon>Metazoa</taxon>
        <taxon>Ecdysozoa</taxon>
        <taxon>Nematoda</taxon>
        <taxon>Chromadorea</taxon>
        <taxon>Rhabditida</taxon>
        <taxon>Rhabditina</taxon>
        <taxon>Rhabditomorpha</taxon>
        <taxon>Rhabditoidea</taxon>
        <taxon>Rhabditidae</taxon>
        <taxon>Peloderinae</taxon>
        <taxon>Caenorhabditis</taxon>
    </lineage>
</organism>
<protein>
    <submittedName>
        <fullName evidence="1">Uncharacterized protein</fullName>
    </submittedName>
</protein>
<keyword evidence="2" id="KW-1185">Reference proteome</keyword>
<accession>A0A8S1HQG0</accession>
<name>A0A8S1HQG0_9PELO</name>
<proteinExistence type="predicted"/>
<gene>
    <name evidence="1" type="ORF">CAUJ_LOCUS13546</name>
</gene>
<evidence type="ECO:0000313" key="1">
    <source>
        <dbReference type="EMBL" id="CAD6197637.1"/>
    </source>
</evidence>
<sequence>MVTDTFIRRTQPSTDRGYYGLADLMHLVGFNTRIYAQYFINFTVYFIFTKPIQTFFRFVAGYRPKYVLLNLTFDIIETIPRWWLETLEYSTTTSTLSEFLYHILQISSFQHAKFESSVRIIIDLYRIEGTFDRFEVKMRALNKYEIFRFGRCLRLIRAGKEFVLEVDVV</sequence>
<dbReference type="EMBL" id="CAJGYM010000100">
    <property type="protein sequence ID" value="CAD6197637.1"/>
    <property type="molecule type" value="Genomic_DNA"/>
</dbReference>